<dbReference type="SMART" id="SM00028">
    <property type="entry name" value="TPR"/>
    <property type="match status" value="5"/>
</dbReference>
<proteinExistence type="predicted"/>
<dbReference type="AlphaFoldDB" id="A0A3S7X821"/>
<dbReference type="FunFam" id="1.10.287.110:FF:000167">
    <property type="entry name" value="TPR-repeat-containing chaperone protein DNAJ"/>
    <property type="match status" value="1"/>
</dbReference>
<evidence type="ECO:0000256" key="2">
    <source>
        <dbReference type="SAM" id="MobiDB-lite"/>
    </source>
</evidence>
<dbReference type="VEuPathDB" id="TriTrypDB:LdCL_340029700"/>
<gene>
    <name evidence="4" type="ORF">LdCL_340029700</name>
</gene>
<protein>
    <submittedName>
        <fullName evidence="4">DNAj-like protein</fullName>
    </submittedName>
</protein>
<dbReference type="Gene3D" id="1.10.287.110">
    <property type="entry name" value="DnaJ domain"/>
    <property type="match status" value="1"/>
</dbReference>
<dbReference type="PROSITE" id="PS00636">
    <property type="entry name" value="DNAJ_1"/>
    <property type="match status" value="1"/>
</dbReference>
<dbReference type="PANTHER" id="PTHR44200">
    <property type="entry name" value="DNAJ HOMOLOG SUBFAMILY C MEMBER 7"/>
    <property type="match status" value="1"/>
</dbReference>
<feature type="region of interest" description="Disordered" evidence="2">
    <location>
        <begin position="77"/>
        <end position="160"/>
    </location>
</feature>
<dbReference type="PRINTS" id="PR00625">
    <property type="entry name" value="JDOMAIN"/>
</dbReference>
<dbReference type="InterPro" id="IPR018253">
    <property type="entry name" value="DnaJ_domain_CS"/>
</dbReference>
<dbReference type="EMBL" id="CP029533">
    <property type="protein sequence ID" value="AYU82575.1"/>
    <property type="molecule type" value="Genomic_DNA"/>
</dbReference>
<evidence type="ECO:0000313" key="5">
    <source>
        <dbReference type="Proteomes" id="UP000274082"/>
    </source>
</evidence>
<dbReference type="Pfam" id="PF00226">
    <property type="entry name" value="DnaJ"/>
    <property type="match status" value="1"/>
</dbReference>
<dbReference type="InterPro" id="IPR052758">
    <property type="entry name" value="SRC_co-chaperone"/>
</dbReference>
<reference evidence="4 5" key="1">
    <citation type="journal article" date="2018" name="Sci. Rep.">
        <title>A complete Leishmania donovani reference genome identifies novel genetic variations associated with virulence.</title>
        <authorList>
            <person name="Lypaczewski P."/>
            <person name="Hoshizaki J."/>
            <person name="Zhang W.-W."/>
            <person name="McCall L.-I."/>
            <person name="Torcivia-Rodriguez J."/>
            <person name="Simonyan V."/>
            <person name="Kaur A."/>
            <person name="Dewar K."/>
            <person name="Matlashewski G."/>
        </authorList>
    </citation>
    <scope>NUCLEOTIDE SEQUENCE [LARGE SCALE GENOMIC DNA]</scope>
    <source>
        <strain evidence="4 5">LdCL</strain>
    </source>
</reference>
<dbReference type="Pfam" id="PF13181">
    <property type="entry name" value="TPR_8"/>
    <property type="match status" value="2"/>
</dbReference>
<organism evidence="4 5">
    <name type="scientific">Leishmania donovani</name>
    <dbReference type="NCBI Taxonomy" id="5661"/>
    <lineage>
        <taxon>Eukaryota</taxon>
        <taxon>Discoba</taxon>
        <taxon>Euglenozoa</taxon>
        <taxon>Kinetoplastea</taxon>
        <taxon>Metakinetoplastina</taxon>
        <taxon>Trypanosomatida</taxon>
        <taxon>Trypanosomatidae</taxon>
        <taxon>Leishmaniinae</taxon>
        <taxon>Leishmania</taxon>
    </lineage>
</organism>
<dbReference type="CDD" id="cd06257">
    <property type="entry name" value="DnaJ"/>
    <property type="match status" value="1"/>
</dbReference>
<dbReference type="SMART" id="SM00271">
    <property type="entry name" value="DnaJ"/>
    <property type="match status" value="1"/>
</dbReference>
<dbReference type="VEuPathDB" id="TriTrypDB:LdBPK_342200.1"/>
<dbReference type="Gene3D" id="1.25.40.10">
    <property type="entry name" value="Tetratricopeptide repeat domain"/>
    <property type="match status" value="2"/>
</dbReference>
<feature type="compositionally biased region" description="Low complexity" evidence="2">
    <location>
        <begin position="111"/>
        <end position="126"/>
    </location>
</feature>
<evidence type="ECO:0000313" key="4">
    <source>
        <dbReference type="EMBL" id="AYU82575.1"/>
    </source>
</evidence>
<evidence type="ECO:0000259" key="3">
    <source>
        <dbReference type="PROSITE" id="PS50076"/>
    </source>
</evidence>
<dbReference type="FunFam" id="1.25.40.10:FF:000786">
    <property type="entry name" value="TPR-repeat-containing chaperone protein DNAJ"/>
    <property type="match status" value="1"/>
</dbReference>
<dbReference type="SUPFAM" id="SSF48452">
    <property type="entry name" value="TPR-like"/>
    <property type="match status" value="2"/>
</dbReference>
<dbReference type="PANTHER" id="PTHR44200:SF2">
    <property type="entry name" value="CHAPERONE PROTEIN DNAJ, PUTATIVE-RELATED"/>
    <property type="match status" value="1"/>
</dbReference>
<name>A0A3S7X821_LEIDO</name>
<sequence length="808" mass="88668">MSTALGMEPEVVSSSASSSSELEEPTVDPRDVGTDAGNRSPELSLNTATASASGLAWPNNLNVNKISGVRAGATDKLQGGTSAHRGVNGATARFTDPKDENGFTVFSRRPTGAGAAATGLSQQQTSPTSTLAPNVSNGSGVSSGHALRSSANASGATANDERPGVMEFAKNLSERHLRCALCAKVVVDVVLIGAHASVACRRCALALPGTHITELPRPLREVLRALKAAARLPEPNDDFVGDRRILRAKRPFPVSATQPNGTEPTVKEETAAVASPGSPAPAAATSTAAMQAVLAELTDAEMAERHQIGSAEASSRAEITTRRSVAIAARAAPAAAAGKPNGVSSRQYKLEADRKYENAEYVAALELYTKAIKLQPMDHQSNVKFLYGNRSAAHYMAQRYNECIEDCLEVVRLDPGSVKMLSRAARSACTMGNLKRAVEIMESTPKDRLTSDMEAELARYKSGLEAYRHAERCFGTPEGDEQYRMLVAQFSDTVPFRVRSAESLREQRHYMRAVEVLEALSYSTRTPAACRIMSECLYLSGFEYFERARKCIVDAAQLDDACNELLKKIDAVDDGKQKGNSNFNKKNYGPAAEYYTVAIQAAADNDQVLRVLYCNRAAAYKELGRYREGVEDCTKTLQIDKEFYKAYARRARCHEHLGDHFAAVRDFKKAIEYDGTDRELARELRAAEQNLAKEAEKERDFYFQLGVSRTATEREIKLKYRELSLRWHPDKCIGLDEVERERAEHKFKIISEAYATLVDAVKRREYDAKQDRERFTRAGGFNFSSTYSGGSANDYYRGRHRAGGNGFW</sequence>
<feature type="compositionally biased region" description="Low complexity" evidence="2">
    <location>
        <begin position="134"/>
        <end position="144"/>
    </location>
</feature>
<feature type="region of interest" description="Disordered" evidence="2">
    <location>
        <begin position="1"/>
        <end position="43"/>
    </location>
</feature>
<feature type="compositionally biased region" description="Low complexity" evidence="2">
    <location>
        <begin position="8"/>
        <end position="20"/>
    </location>
</feature>
<dbReference type="InterPro" id="IPR001623">
    <property type="entry name" value="DnaJ_domain"/>
</dbReference>
<evidence type="ECO:0000256" key="1">
    <source>
        <dbReference type="PROSITE-ProRule" id="PRU00339"/>
    </source>
</evidence>
<accession>A0A3S7X821</accession>
<dbReference type="PROSITE" id="PS50005">
    <property type="entry name" value="TPR"/>
    <property type="match status" value="1"/>
</dbReference>
<dbReference type="VEuPathDB" id="TriTrypDB:LDHU3_34.3660"/>
<dbReference type="OrthoDB" id="10250354at2759"/>
<dbReference type="SUPFAM" id="SSF46565">
    <property type="entry name" value="Chaperone J-domain"/>
    <property type="match status" value="1"/>
</dbReference>
<dbReference type="Proteomes" id="UP000274082">
    <property type="component" value="Chromosome 34"/>
</dbReference>
<keyword evidence="5" id="KW-1185">Reference proteome</keyword>
<dbReference type="InterPro" id="IPR011990">
    <property type="entry name" value="TPR-like_helical_dom_sf"/>
</dbReference>
<dbReference type="InterPro" id="IPR036869">
    <property type="entry name" value="J_dom_sf"/>
</dbReference>
<feature type="domain" description="J" evidence="3">
    <location>
        <begin position="700"/>
        <end position="770"/>
    </location>
</feature>
<dbReference type="FunFam" id="1.25.40.10:FF:000673">
    <property type="entry name" value="TPR-repeat-containing chaperone protein DNAJ"/>
    <property type="match status" value="1"/>
</dbReference>
<dbReference type="PROSITE" id="PS50076">
    <property type="entry name" value="DNAJ_2"/>
    <property type="match status" value="1"/>
</dbReference>
<feature type="repeat" description="TPR" evidence="1">
    <location>
        <begin position="345"/>
        <end position="378"/>
    </location>
</feature>
<keyword evidence="1" id="KW-0802">TPR repeat</keyword>
<dbReference type="InterPro" id="IPR019734">
    <property type="entry name" value="TPR_rpt"/>
</dbReference>